<gene>
    <name evidence="2" type="ORF">POCULU_LOCUS2169</name>
</gene>
<sequence>MTAISPRQTVMEGATENNKIAAQQELVFIHESFISKSPEQPIQHIVPDFNPVIKVPFPPNVNPTDLIRTDKNGELLTRCTNKFLIYRNEYAKELKALGYKLSMRKVSSIAANSWKEEPEYVVRYYEEIAREVEKIHLQLSMSSSTNSDWQRNHTKKNVRYNPLHATSRVNHTASSSSIKPTATTATASTATTPTTLAHNTASCNSSNTVTPSHSPISTPLAQTSNIVPSMQNQLGLSVGGPPCIMMTADNSARLMTTTMYDPSVMAIPHTYALDPYAAQGAQLSESSVNQGFTFPFGVLIDFGMTQGCGWSEIPYNY</sequence>
<reference evidence="2" key="1">
    <citation type="submission" date="2021-06" db="EMBL/GenBank/DDBJ databases">
        <authorList>
            <person name="Kallberg Y."/>
            <person name="Tangrot J."/>
            <person name="Rosling A."/>
        </authorList>
    </citation>
    <scope>NUCLEOTIDE SEQUENCE</scope>
    <source>
        <strain evidence="2">IA702</strain>
    </source>
</reference>
<dbReference type="EMBL" id="CAJVPJ010000191">
    <property type="protein sequence ID" value="CAG8492881.1"/>
    <property type="molecule type" value="Genomic_DNA"/>
</dbReference>
<dbReference type="InterPro" id="IPR036910">
    <property type="entry name" value="HMG_box_dom_sf"/>
</dbReference>
<dbReference type="AlphaFoldDB" id="A0A9N8WTC2"/>
<feature type="compositionally biased region" description="Low complexity" evidence="1">
    <location>
        <begin position="172"/>
        <end position="202"/>
    </location>
</feature>
<dbReference type="OrthoDB" id="2307332at2759"/>
<feature type="compositionally biased region" description="Polar residues" evidence="1">
    <location>
        <begin position="203"/>
        <end position="215"/>
    </location>
</feature>
<comment type="caution">
    <text evidence="2">The sequence shown here is derived from an EMBL/GenBank/DDBJ whole genome shotgun (WGS) entry which is preliminary data.</text>
</comment>
<accession>A0A9N8WTC2</accession>
<evidence type="ECO:0000313" key="2">
    <source>
        <dbReference type="EMBL" id="CAG8492881.1"/>
    </source>
</evidence>
<organism evidence="2 3">
    <name type="scientific">Paraglomus occultum</name>
    <dbReference type="NCBI Taxonomy" id="144539"/>
    <lineage>
        <taxon>Eukaryota</taxon>
        <taxon>Fungi</taxon>
        <taxon>Fungi incertae sedis</taxon>
        <taxon>Mucoromycota</taxon>
        <taxon>Glomeromycotina</taxon>
        <taxon>Glomeromycetes</taxon>
        <taxon>Paraglomerales</taxon>
        <taxon>Paraglomeraceae</taxon>
        <taxon>Paraglomus</taxon>
    </lineage>
</organism>
<dbReference type="Gene3D" id="1.10.30.10">
    <property type="entry name" value="High mobility group box domain"/>
    <property type="match status" value="1"/>
</dbReference>
<evidence type="ECO:0000256" key="1">
    <source>
        <dbReference type="SAM" id="MobiDB-lite"/>
    </source>
</evidence>
<proteinExistence type="predicted"/>
<keyword evidence="3" id="KW-1185">Reference proteome</keyword>
<name>A0A9N8WTC2_9GLOM</name>
<protein>
    <submittedName>
        <fullName evidence="2">1359_t:CDS:1</fullName>
    </submittedName>
</protein>
<evidence type="ECO:0000313" key="3">
    <source>
        <dbReference type="Proteomes" id="UP000789572"/>
    </source>
</evidence>
<dbReference type="Proteomes" id="UP000789572">
    <property type="component" value="Unassembled WGS sequence"/>
</dbReference>
<feature type="region of interest" description="Disordered" evidence="1">
    <location>
        <begin position="168"/>
        <end position="215"/>
    </location>
</feature>
<dbReference type="SUPFAM" id="SSF47095">
    <property type="entry name" value="HMG-box"/>
    <property type="match status" value="1"/>
</dbReference>